<keyword evidence="1" id="KW-0614">Plasmid</keyword>
<dbReference type="AlphaFoldDB" id="A0A2U9A2K8"/>
<sequence>MKIIALLAPLVILLALIFLGSKQLIKQACESGNTYVGETTCEENGFKKRSLISSN</sequence>
<name>A0A2U9A2K8_ACIBA</name>
<dbReference type="RefSeq" id="WP_005134275.1">
    <property type="nucleotide sequence ID" value="NC_025111.1"/>
</dbReference>
<reference evidence="1" key="1">
    <citation type="submission" date="2018-02" db="EMBL/GenBank/DDBJ databases">
        <title>Compatibility and mobilisation of RepAci1 and RepAci2 plasmids carrying antibiotic resistance genes.</title>
        <authorList>
            <person name="Blackwell G.A."/>
            <person name="Hall R.M."/>
        </authorList>
    </citation>
    <scope>NUCLEOTIDE SEQUENCE</scope>
    <source>
        <strain evidence="1">SGH9601</strain>
        <plasmid evidence="1">pS21-2</plasmid>
    </source>
</reference>
<evidence type="ECO:0000313" key="1">
    <source>
        <dbReference type="EMBL" id="AWO68433.1"/>
    </source>
</evidence>
<dbReference type="EMBL" id="MG954377">
    <property type="protein sequence ID" value="AWO68433.1"/>
    <property type="molecule type" value="Genomic_DNA"/>
</dbReference>
<accession>A0A2U9A2K8</accession>
<protein>
    <submittedName>
        <fullName evidence="1">Uncharacterized protein</fullName>
    </submittedName>
</protein>
<geneLocation type="plasmid" evidence="1">
    <name>pS21-2</name>
</geneLocation>
<proteinExistence type="predicted"/>
<organism evidence="1">
    <name type="scientific">Acinetobacter baumannii</name>
    <dbReference type="NCBI Taxonomy" id="470"/>
    <lineage>
        <taxon>Bacteria</taxon>
        <taxon>Pseudomonadati</taxon>
        <taxon>Pseudomonadota</taxon>
        <taxon>Gammaproteobacteria</taxon>
        <taxon>Moraxellales</taxon>
        <taxon>Moraxellaceae</taxon>
        <taxon>Acinetobacter</taxon>
        <taxon>Acinetobacter calcoaceticus/baumannii complex</taxon>
    </lineage>
</organism>